<evidence type="ECO:0000313" key="5">
    <source>
        <dbReference type="Proteomes" id="UP000663829"/>
    </source>
</evidence>
<dbReference type="EMBL" id="CAJNOK010034233">
    <property type="protein sequence ID" value="CAF1502165.1"/>
    <property type="molecule type" value="Genomic_DNA"/>
</dbReference>
<dbReference type="EMBL" id="CAJOBC010098673">
    <property type="protein sequence ID" value="CAF4455632.1"/>
    <property type="molecule type" value="Genomic_DNA"/>
</dbReference>
<dbReference type="Proteomes" id="UP000682733">
    <property type="component" value="Unassembled WGS sequence"/>
</dbReference>
<dbReference type="Proteomes" id="UP000677228">
    <property type="component" value="Unassembled WGS sequence"/>
</dbReference>
<evidence type="ECO:0000313" key="2">
    <source>
        <dbReference type="EMBL" id="CAF1586010.1"/>
    </source>
</evidence>
<proteinExistence type="predicted"/>
<dbReference type="Proteomes" id="UP000663829">
    <property type="component" value="Unassembled WGS sequence"/>
</dbReference>
<reference evidence="2" key="1">
    <citation type="submission" date="2021-02" db="EMBL/GenBank/DDBJ databases">
        <authorList>
            <person name="Nowell W R."/>
        </authorList>
    </citation>
    <scope>NUCLEOTIDE SEQUENCE</scope>
</reference>
<dbReference type="EMBL" id="CAJOBA010056254">
    <property type="protein sequence ID" value="CAF4290622.1"/>
    <property type="molecule type" value="Genomic_DNA"/>
</dbReference>
<comment type="caution">
    <text evidence="2">The sequence shown here is derived from an EMBL/GenBank/DDBJ whole genome shotgun (WGS) entry which is preliminary data.</text>
</comment>
<accession>A0A815ZKP0</accession>
<dbReference type="Proteomes" id="UP000681722">
    <property type="component" value="Unassembled WGS sequence"/>
</dbReference>
<evidence type="ECO:0000313" key="3">
    <source>
        <dbReference type="EMBL" id="CAF4290622.1"/>
    </source>
</evidence>
<dbReference type="AlphaFoldDB" id="A0A815ZKP0"/>
<organism evidence="2 5">
    <name type="scientific">Didymodactylos carnosus</name>
    <dbReference type="NCBI Taxonomy" id="1234261"/>
    <lineage>
        <taxon>Eukaryota</taxon>
        <taxon>Metazoa</taxon>
        <taxon>Spiralia</taxon>
        <taxon>Gnathifera</taxon>
        <taxon>Rotifera</taxon>
        <taxon>Eurotatoria</taxon>
        <taxon>Bdelloidea</taxon>
        <taxon>Philodinida</taxon>
        <taxon>Philodinidae</taxon>
        <taxon>Didymodactylos</taxon>
    </lineage>
</organism>
<gene>
    <name evidence="2" type="ORF">GPM918_LOCUS41420</name>
    <name evidence="1" type="ORF">OVA965_LOCUS36991</name>
    <name evidence="4" type="ORF">SRO942_LOCUS42467</name>
    <name evidence="3" type="ORF">TMI583_LOCUS38034</name>
</gene>
<sequence>CFVDSINVYIGNKQPPITLNDILLHIGTLLKQKEYTDIVSYFQTCLSALSGIQRLYLDLTDKEESKRTKIIHIINKSSLKIIDSEQQHYQYKKPQRYDVCLESHKGEKI</sequence>
<evidence type="ECO:0000313" key="1">
    <source>
        <dbReference type="EMBL" id="CAF1502165.1"/>
    </source>
</evidence>
<keyword evidence="5" id="KW-1185">Reference proteome</keyword>
<feature type="non-terminal residue" evidence="2">
    <location>
        <position position="1"/>
    </location>
</feature>
<name>A0A815ZKP0_9BILA</name>
<dbReference type="EMBL" id="CAJNOQ010032630">
    <property type="protein sequence ID" value="CAF1586010.1"/>
    <property type="molecule type" value="Genomic_DNA"/>
</dbReference>
<evidence type="ECO:0000313" key="4">
    <source>
        <dbReference type="EMBL" id="CAF4455632.1"/>
    </source>
</evidence>
<protein>
    <submittedName>
        <fullName evidence="2">Uncharacterized protein</fullName>
    </submittedName>
</protein>